<dbReference type="Pfam" id="PF25969">
    <property type="entry name" value="NUDT9_N"/>
    <property type="match status" value="1"/>
</dbReference>
<dbReference type="SUPFAM" id="SSF55811">
    <property type="entry name" value="Nudix"/>
    <property type="match status" value="1"/>
</dbReference>
<feature type="compositionally biased region" description="Polar residues" evidence="1">
    <location>
        <begin position="79"/>
        <end position="92"/>
    </location>
</feature>
<reference evidence="2" key="1">
    <citation type="submission" date="2021-02" db="EMBL/GenBank/DDBJ databases">
        <authorList>
            <person name="Nowell W R."/>
        </authorList>
    </citation>
    <scope>NUCLEOTIDE SEQUENCE</scope>
</reference>
<accession>A0A817TUZ7</accession>
<protein>
    <submittedName>
        <fullName evidence="2">Uncharacterized protein</fullName>
    </submittedName>
</protein>
<evidence type="ECO:0000313" key="2">
    <source>
        <dbReference type="EMBL" id="CAF3322121.1"/>
    </source>
</evidence>
<dbReference type="InterPro" id="IPR039989">
    <property type="entry name" value="NUDT9"/>
</dbReference>
<gene>
    <name evidence="2" type="ORF">GRG538_LOCUS2530</name>
</gene>
<dbReference type="GO" id="GO:0047631">
    <property type="term" value="F:ADP-ribose diphosphatase activity"/>
    <property type="evidence" value="ECO:0007669"/>
    <property type="project" value="InterPro"/>
</dbReference>
<dbReference type="AlphaFoldDB" id="A0A817TUZ7"/>
<dbReference type="PANTHER" id="PTHR13030">
    <property type="entry name" value="NUDIX HYDROLASE"/>
    <property type="match status" value="1"/>
</dbReference>
<dbReference type="Gene3D" id="3.90.79.10">
    <property type="entry name" value="Nucleoside Triphosphate Pyrophosphohydrolase"/>
    <property type="match status" value="1"/>
</dbReference>
<dbReference type="InterPro" id="IPR015797">
    <property type="entry name" value="NUDIX_hydrolase-like_dom_sf"/>
</dbReference>
<dbReference type="Proteomes" id="UP000663872">
    <property type="component" value="Unassembled WGS sequence"/>
</dbReference>
<feature type="region of interest" description="Disordered" evidence="1">
    <location>
        <begin position="1"/>
        <end position="20"/>
    </location>
</feature>
<feature type="region of interest" description="Disordered" evidence="1">
    <location>
        <begin position="75"/>
        <end position="96"/>
    </location>
</feature>
<comment type="caution">
    <text evidence="2">The sequence shown here is derived from an EMBL/GenBank/DDBJ whole genome shotgun (WGS) entry which is preliminary data.</text>
</comment>
<proteinExistence type="predicted"/>
<dbReference type="PANTHER" id="PTHR13030:SF13">
    <property type="entry name" value="NUDIX HYDROLASE DOMAIN-CONTAINING PROTEIN"/>
    <property type="match status" value="1"/>
</dbReference>
<dbReference type="EMBL" id="CAJNYT010000059">
    <property type="protein sequence ID" value="CAF3322121.1"/>
    <property type="molecule type" value="Genomic_DNA"/>
</dbReference>
<evidence type="ECO:0000256" key="1">
    <source>
        <dbReference type="SAM" id="MobiDB-lite"/>
    </source>
</evidence>
<evidence type="ECO:0000313" key="3">
    <source>
        <dbReference type="Proteomes" id="UP000663872"/>
    </source>
</evidence>
<organism evidence="2 3">
    <name type="scientific">Rotaria socialis</name>
    <dbReference type="NCBI Taxonomy" id="392032"/>
    <lineage>
        <taxon>Eukaryota</taxon>
        <taxon>Metazoa</taxon>
        <taxon>Spiralia</taxon>
        <taxon>Gnathifera</taxon>
        <taxon>Rotifera</taxon>
        <taxon>Eurotatoria</taxon>
        <taxon>Bdelloidea</taxon>
        <taxon>Philodinida</taxon>
        <taxon>Philodinidae</taxon>
        <taxon>Rotaria</taxon>
    </lineage>
</organism>
<sequence>MSSIKNHLIEQNPEDDLKSESTIQIKFNESIVQKLATTYDNNMNSSSSFQRYFSRKRSASREIQRLSNEQEIMNKKQRNQQVIPLSESNDSQHTQRHLQTRKEFIDKNSVSIQNICENHVEWFKGFMQQSLDIIRDTVLQACVTAMSTRSLNPFHSNITTRDINVNNNPARLIQSEHSLTSQKIMNHWQNHPNTIPSVIQQKNNRLLPHHILYNADDDDINEKQRIHHRTRTSPYPMYKNVLRILVNDSQVPWSYEWPQYKPTIFTGEEIYVNPGADPDLLKSSSSSISLHFNAIDGAVDRRSVYQYYDVREDDGLPLNPIGRTGLQGRGVLLRWGPNIYHYVIICRWKRDIHENILVHPSNGKKILEILLEIQTDSYETRGYILTGGLHMLCSRFPPQLQDRLKRFIIHTGIILNDRKKMSLSLAALNYLFEQKPISWKGAYFDDARNTDNAWIELSIEYLFDYDHRLTSCIPCLHHEQLERLEQPRFVWKDVGNTIDVGPRTHYRLIKHLACKLDAYF</sequence>
<name>A0A817TUZ7_9BILA</name>